<keyword evidence="3" id="KW-0812">Transmembrane</keyword>
<dbReference type="InterPro" id="IPR005133">
    <property type="entry name" value="PhaG_MnhG_YufB"/>
</dbReference>
<dbReference type="NCBIfam" id="TIGR01300">
    <property type="entry name" value="CPA3_mnhG_phaG"/>
    <property type="match status" value="1"/>
</dbReference>
<evidence type="ECO:0000256" key="1">
    <source>
        <dbReference type="ARBA" id="ARBA00008404"/>
    </source>
</evidence>
<dbReference type="Proteomes" id="UP001163878">
    <property type="component" value="Chromosome"/>
</dbReference>
<comment type="similarity">
    <text evidence="1">Belongs to the CPA3 antiporters (TC 2.A.63) subunit G family.</text>
</comment>
<keyword evidence="3" id="KW-1133">Transmembrane helix</keyword>
<dbReference type="RefSeq" id="WP_264241783.1">
    <property type="nucleotide sequence ID" value="NZ_CP107567.1"/>
</dbReference>
<feature type="region of interest" description="Disordered" evidence="2">
    <location>
        <begin position="106"/>
        <end position="129"/>
    </location>
</feature>
<reference evidence="4" key="1">
    <citation type="submission" date="2022-10" db="EMBL/GenBank/DDBJ databases">
        <title>Cytochrome P450 Catalyzes Benzene Ring Formation in the Biosynthesis of Trialkyl-Substituted Aromatic Polyketides.</title>
        <authorList>
            <person name="Zhao E."/>
            <person name="Ge H."/>
        </authorList>
    </citation>
    <scope>NUCLEOTIDE SEQUENCE</scope>
    <source>
        <strain evidence="4">NA0869</strain>
    </source>
</reference>
<dbReference type="PANTHER" id="PTHR34703">
    <property type="entry name" value="ANTIPORTER SUBUNIT MNHG2-RELATED"/>
    <property type="match status" value="1"/>
</dbReference>
<proteinExistence type="inferred from homology"/>
<dbReference type="EMBL" id="CP107567">
    <property type="protein sequence ID" value="UYQ60577.1"/>
    <property type="molecule type" value="Genomic_DNA"/>
</dbReference>
<evidence type="ECO:0000256" key="3">
    <source>
        <dbReference type="SAM" id="Phobius"/>
    </source>
</evidence>
<accession>A0ABY6I3I0</accession>
<dbReference type="Pfam" id="PF03334">
    <property type="entry name" value="PhaG_MnhG_YufB"/>
    <property type="match status" value="1"/>
</dbReference>
<name>A0ABY6I3I0_STRPE</name>
<evidence type="ECO:0000313" key="4">
    <source>
        <dbReference type="EMBL" id="UYQ60577.1"/>
    </source>
</evidence>
<evidence type="ECO:0000256" key="2">
    <source>
        <dbReference type="SAM" id="MobiDB-lite"/>
    </source>
</evidence>
<feature type="transmembrane region" description="Helical" evidence="3">
    <location>
        <begin position="63"/>
        <end position="82"/>
    </location>
</feature>
<gene>
    <name evidence="4" type="primary">mnhG</name>
    <name evidence="4" type="ORF">OGH68_03250</name>
</gene>
<dbReference type="PANTHER" id="PTHR34703:SF1">
    <property type="entry name" value="ANTIPORTER SUBUNIT MNHG2-RELATED"/>
    <property type="match status" value="1"/>
</dbReference>
<keyword evidence="3" id="KW-0472">Membrane</keyword>
<protein>
    <submittedName>
        <fullName evidence="4">Monovalent cation/H(+) antiporter subunit G</fullName>
    </submittedName>
</protein>
<keyword evidence="5" id="KW-1185">Reference proteome</keyword>
<evidence type="ECO:0000313" key="5">
    <source>
        <dbReference type="Proteomes" id="UP001163878"/>
    </source>
</evidence>
<sequence>MNTVRDVACAVLLLGGAGLCLLAALGLLRFPDTVTRLHASAKAQSVGLVLILTGTALQVPGRYAPVVLLVALFQLVTVPVTGQIVGRTAYRTGGIQRSVLVRDELGERLEREGAPPADDERGVHTDADR</sequence>
<organism evidence="4 5">
    <name type="scientific">Streptomyces peucetius</name>
    <dbReference type="NCBI Taxonomy" id="1950"/>
    <lineage>
        <taxon>Bacteria</taxon>
        <taxon>Bacillati</taxon>
        <taxon>Actinomycetota</taxon>
        <taxon>Actinomycetes</taxon>
        <taxon>Kitasatosporales</taxon>
        <taxon>Streptomycetaceae</taxon>
        <taxon>Streptomyces</taxon>
    </lineage>
</organism>